<keyword evidence="1" id="KW-0150">Chloroplast</keyword>
<keyword evidence="3" id="KW-1002">Plastid outer membrane</keyword>
<dbReference type="Proteomes" id="UP000796880">
    <property type="component" value="Unassembled WGS sequence"/>
</dbReference>
<evidence type="ECO:0000256" key="6">
    <source>
        <dbReference type="ARBA" id="ARBA00061064"/>
    </source>
</evidence>
<dbReference type="Gene3D" id="3.10.20.310">
    <property type="entry name" value="membrane protein fhac"/>
    <property type="match status" value="3"/>
</dbReference>
<evidence type="ECO:0000256" key="9">
    <source>
        <dbReference type="SAM" id="MobiDB-lite"/>
    </source>
</evidence>
<dbReference type="PANTHER" id="PTHR12815:SF32">
    <property type="entry name" value="OUTER ENVELOPE PROTEIN 80, CHLOROPLASTIC"/>
    <property type="match status" value="1"/>
</dbReference>
<evidence type="ECO:0000256" key="3">
    <source>
        <dbReference type="ARBA" id="ARBA00022805"/>
    </source>
</evidence>
<evidence type="ECO:0000259" key="10">
    <source>
        <dbReference type="PROSITE" id="PS51779"/>
    </source>
</evidence>
<evidence type="ECO:0000313" key="11">
    <source>
        <dbReference type="EMBL" id="KAF3452557.1"/>
    </source>
</evidence>
<dbReference type="AlphaFoldDB" id="A0A8K0MNG6"/>
<dbReference type="FunFam" id="2.40.160.50:FF:000006">
    <property type="entry name" value="Outer envelope protein 80, chloroplastic"/>
    <property type="match status" value="1"/>
</dbReference>
<keyword evidence="12" id="KW-1185">Reference proteome</keyword>
<organism evidence="11 12">
    <name type="scientific">Rhamnella rubrinervis</name>
    <dbReference type="NCBI Taxonomy" id="2594499"/>
    <lineage>
        <taxon>Eukaryota</taxon>
        <taxon>Viridiplantae</taxon>
        <taxon>Streptophyta</taxon>
        <taxon>Embryophyta</taxon>
        <taxon>Tracheophyta</taxon>
        <taxon>Spermatophyta</taxon>
        <taxon>Magnoliopsida</taxon>
        <taxon>eudicotyledons</taxon>
        <taxon>Gunneridae</taxon>
        <taxon>Pentapetalae</taxon>
        <taxon>rosids</taxon>
        <taxon>fabids</taxon>
        <taxon>Rosales</taxon>
        <taxon>Rhamnaceae</taxon>
        <taxon>rhamnoid group</taxon>
        <taxon>Rhamneae</taxon>
        <taxon>Rhamnella</taxon>
    </lineage>
</organism>
<gene>
    <name evidence="11" type="ORF">FNV43_RR02990</name>
</gene>
<dbReference type="FunFam" id="3.10.20.310:FF:000012">
    <property type="entry name" value="Outer envelope protein 80, chloroplastic"/>
    <property type="match status" value="1"/>
</dbReference>
<keyword evidence="4" id="KW-0472">Membrane</keyword>
<evidence type="ECO:0000256" key="8">
    <source>
        <dbReference type="ARBA" id="ARBA00077144"/>
    </source>
</evidence>
<name>A0A8K0MNG6_9ROSA</name>
<keyword evidence="2" id="KW-0934">Plastid</keyword>
<dbReference type="GO" id="GO:0009793">
    <property type="term" value="P:embryo development ending in seed dormancy"/>
    <property type="evidence" value="ECO:0007669"/>
    <property type="project" value="TreeGrafter"/>
</dbReference>
<accession>A0A8K0MNG6</accession>
<dbReference type="PROSITE" id="PS51779">
    <property type="entry name" value="POTRA"/>
    <property type="match status" value="1"/>
</dbReference>
<dbReference type="GO" id="GO:0009658">
    <property type="term" value="P:chloroplast organization"/>
    <property type="evidence" value="ECO:0007669"/>
    <property type="project" value="TreeGrafter"/>
</dbReference>
<evidence type="ECO:0000256" key="7">
    <source>
        <dbReference type="ARBA" id="ARBA00073384"/>
    </source>
</evidence>
<feature type="domain" description="POTRA" evidence="10">
    <location>
        <begin position="332"/>
        <end position="414"/>
    </location>
</feature>
<dbReference type="Gene3D" id="2.40.160.50">
    <property type="entry name" value="membrane protein fhac: a member of the omp85/tpsb transporter family"/>
    <property type="match status" value="1"/>
</dbReference>
<comment type="caution">
    <text evidence="11">The sequence shown here is derived from an EMBL/GenBank/DDBJ whole genome shotgun (WGS) entry which is preliminary data.</text>
</comment>
<dbReference type="GO" id="GO:0009707">
    <property type="term" value="C:chloroplast outer membrane"/>
    <property type="evidence" value="ECO:0007669"/>
    <property type="project" value="UniProtKB-SubCell"/>
</dbReference>
<evidence type="ECO:0000256" key="1">
    <source>
        <dbReference type="ARBA" id="ARBA00022528"/>
    </source>
</evidence>
<evidence type="ECO:0000313" key="12">
    <source>
        <dbReference type="Proteomes" id="UP000796880"/>
    </source>
</evidence>
<sequence>MPPNDDVCFTSCSSLKVPHPTSPPAFHLPILFARATNSFAQLIDSLRTRSGFQRVSPRFTPLWSRTPSLIRSAELTHSLSGTQEAHSASGRIRAWLDGALVGKSSLLCSASLSMNRHDQSTQYESKTAKGEDSLLVGKSHLLCSASLSLTRADESSQARVEGREMQLKGHSAGRHDEERVLISEVLVRNKDGEELERKDLETEALTALKACRANSALTVREVQEDVHRIINSGYFSSCMPVAVDTRDGIRLVFQVEPNQEFQGLVCEGANVLPAKFLEDAFRGGYGKVVNLKRLDEVITSINGWYMERGLFALVSAVEILSGGILRLQVSEAEVNNISIRFLDRKTVEPTIGKTKPETILRQLTTKKGQVYSMLQGKRDVETVLTMGIMEDVSIIPQPASDTGKVDIVMNVVERPSGGFSAGGGISSGITSGPLSGLIGSFAYSHRNLFGRNQKLHVSLERGQIDSIFRINYTDPWIAGDDKRTSRTITVQNSRTPGTLVHGDQNDGGSVTIGRVTAGIEFSRPIRPKWSGTAGLIFQHAGAHDENGNPVIKDVFSSPLTASGKPNDEMLLAKLESVYTGSGDHGSSMLVFNMEQGIPVLPEWLSFNRVNGRARKDIEIGPARFLLSLSGGHVVGNFSPHEAFAIGGTNSVRGYEEGAVGSGRSYAVGSGEISFPMVGPVGGVIFGDYGTDLGSGPTVPGDPAGARLKPGSGYGYGFGIRLDSPLGPLRLEYAFNNRMAKRFHFGVGHRN</sequence>
<dbReference type="OrthoDB" id="2013615at2759"/>
<dbReference type="FunFam" id="3.10.20.310:FF:000014">
    <property type="entry name" value="Outer envelope protein 80, chloroplastic"/>
    <property type="match status" value="1"/>
</dbReference>
<dbReference type="InterPro" id="IPR000184">
    <property type="entry name" value="Bac_surfAg_D15"/>
</dbReference>
<dbReference type="EMBL" id="VOIH02000002">
    <property type="protein sequence ID" value="KAF3452557.1"/>
    <property type="molecule type" value="Genomic_DNA"/>
</dbReference>
<comment type="subcellular location">
    <subcellularLocation>
        <location evidence="5">Plastid</location>
        <location evidence="5">Chloroplast outer membrane</location>
    </subcellularLocation>
</comment>
<proteinExistence type="inferred from homology"/>
<evidence type="ECO:0000256" key="2">
    <source>
        <dbReference type="ARBA" id="ARBA00022640"/>
    </source>
</evidence>
<dbReference type="InterPro" id="IPR034746">
    <property type="entry name" value="POTRA"/>
</dbReference>
<evidence type="ECO:0000256" key="4">
    <source>
        <dbReference type="ARBA" id="ARBA00023136"/>
    </source>
</evidence>
<comment type="similarity">
    <text evidence="6">Belongs to the OEP80 (TC 1.B.33.2) family.</text>
</comment>
<dbReference type="PANTHER" id="PTHR12815">
    <property type="entry name" value="SORTING AND ASSEMBLY MACHINERY SAMM50 PROTEIN FAMILY MEMBER"/>
    <property type="match status" value="1"/>
</dbReference>
<feature type="region of interest" description="Disordered" evidence="9">
    <location>
        <begin position="154"/>
        <end position="173"/>
    </location>
</feature>
<reference evidence="11" key="1">
    <citation type="submission" date="2020-03" db="EMBL/GenBank/DDBJ databases">
        <title>A high-quality chromosome-level genome assembly of a woody plant with both climbing and erect habits, Rhamnella rubrinervis.</title>
        <authorList>
            <person name="Lu Z."/>
            <person name="Yang Y."/>
            <person name="Zhu X."/>
            <person name="Sun Y."/>
        </authorList>
    </citation>
    <scope>NUCLEOTIDE SEQUENCE</scope>
    <source>
        <strain evidence="11">BYM</strain>
        <tissue evidence="11">Leaf</tissue>
    </source>
</reference>
<dbReference type="Pfam" id="PF01103">
    <property type="entry name" value="Omp85"/>
    <property type="match status" value="1"/>
</dbReference>
<protein>
    <recommendedName>
        <fullName evidence="7">Outer envelope protein 80, chloroplastic</fullName>
    </recommendedName>
    <alternativeName>
        <fullName evidence="8">Chloroplastic outer envelope protein of 80 kDa</fullName>
    </alternativeName>
</protein>
<dbReference type="FunFam" id="3.10.20.310:FF:000013">
    <property type="entry name" value="Outer envelope protein 80 chloroplastic"/>
    <property type="match status" value="1"/>
</dbReference>
<evidence type="ECO:0000256" key="5">
    <source>
        <dbReference type="ARBA" id="ARBA00024013"/>
    </source>
</evidence>
<dbReference type="InterPro" id="IPR039910">
    <property type="entry name" value="D15-like"/>
</dbReference>